<dbReference type="RefSeq" id="WP_343938633.1">
    <property type="nucleotide sequence ID" value="NZ_BAAABU010000025.1"/>
</dbReference>
<keyword evidence="3" id="KW-1185">Reference proteome</keyword>
<feature type="transmembrane region" description="Helical" evidence="1">
    <location>
        <begin position="16"/>
        <end position="38"/>
    </location>
</feature>
<keyword evidence="1" id="KW-0472">Membrane</keyword>
<name>A0ABP3E9Z6_9PSEU</name>
<feature type="transmembrane region" description="Helical" evidence="1">
    <location>
        <begin position="244"/>
        <end position="262"/>
    </location>
</feature>
<feature type="transmembrane region" description="Helical" evidence="1">
    <location>
        <begin position="554"/>
        <end position="580"/>
    </location>
</feature>
<feature type="transmembrane region" description="Helical" evidence="1">
    <location>
        <begin position="146"/>
        <end position="163"/>
    </location>
</feature>
<gene>
    <name evidence="2" type="ORF">GCM10010492_67410</name>
</gene>
<sequence length="592" mass="62667">MHVLAHEAPPAGGAEFWQVLVAAGMAAVVFVPVLLFAVKERAGRPNLLGRLADRAAQRTGLPRWAALPMGLAGLSGFAALVGVYWDVPIHMELGRDEGPLANPSHFPIYFGLMGIMASGLISAALAKDPLPTRTLRITKDWRVPMGSVQMTATGLVGVAGFPLDDVWHRLFGQDVTEWGPTHILMIGGGVGVVIGLQLLLAEARQVGAHGRLVRLLGPVLAGAWLMGASTFLMEFDLGVPQFPMLAQVVLVGLIGAWTLTVGRLSWGPGGTLIVLAVLLGSRVLYSAIPALADLHVAVPLPYVAEAVIVEAAALFFTRWRFALVAGVGAGTVGMLGEAALSRTLMPNPWPSHQLVWFVAYGTAAAVAGALIGVWQHERVEEVADRSESTGPRHLPGLVGALAAVGLMASVAVPQDPKPMSGTLTLAEAGAGFEVSNPNSDATPKWVHATVRLEHPVDNPVWLNGFAWQGGDFATTPLHEVGDGVYRTAQPLPVYGQWKSGVRLHTPDGVMAILPIYAPADPAAGAAAIEARDGARAFMAEIDFLQRERKSDTPAVLWAVAYVIVGLIFAGMWILFAWLYANASRVRGLHRAV</sequence>
<feature type="transmembrane region" description="Helical" evidence="1">
    <location>
        <begin position="64"/>
        <end position="85"/>
    </location>
</feature>
<reference evidence="3" key="1">
    <citation type="journal article" date="2019" name="Int. J. Syst. Evol. Microbiol.">
        <title>The Global Catalogue of Microorganisms (GCM) 10K type strain sequencing project: providing services to taxonomists for standard genome sequencing and annotation.</title>
        <authorList>
            <consortium name="The Broad Institute Genomics Platform"/>
            <consortium name="The Broad Institute Genome Sequencing Center for Infectious Disease"/>
            <person name="Wu L."/>
            <person name="Ma J."/>
        </authorList>
    </citation>
    <scope>NUCLEOTIDE SEQUENCE [LARGE SCALE GENOMIC DNA]</scope>
    <source>
        <strain evidence="3">JCM 3380</strain>
    </source>
</reference>
<protein>
    <recommendedName>
        <fullName evidence="4">ABC transporter permease</fullName>
    </recommendedName>
</protein>
<evidence type="ECO:0000313" key="3">
    <source>
        <dbReference type="Proteomes" id="UP001500416"/>
    </source>
</evidence>
<comment type="caution">
    <text evidence="2">The sequence shown here is derived from an EMBL/GenBank/DDBJ whole genome shotgun (WGS) entry which is preliminary data.</text>
</comment>
<evidence type="ECO:0008006" key="4">
    <source>
        <dbReference type="Google" id="ProtNLM"/>
    </source>
</evidence>
<feature type="transmembrane region" description="Helical" evidence="1">
    <location>
        <begin position="269"/>
        <end position="288"/>
    </location>
</feature>
<keyword evidence="1" id="KW-1133">Transmembrane helix</keyword>
<proteinExistence type="predicted"/>
<dbReference type="EMBL" id="BAAABU010000025">
    <property type="protein sequence ID" value="GAA0257019.1"/>
    <property type="molecule type" value="Genomic_DNA"/>
</dbReference>
<dbReference type="Proteomes" id="UP001500416">
    <property type="component" value="Unassembled WGS sequence"/>
</dbReference>
<organism evidence="2 3">
    <name type="scientific">Saccharothrix mutabilis subsp. mutabilis</name>
    <dbReference type="NCBI Taxonomy" id="66855"/>
    <lineage>
        <taxon>Bacteria</taxon>
        <taxon>Bacillati</taxon>
        <taxon>Actinomycetota</taxon>
        <taxon>Actinomycetes</taxon>
        <taxon>Pseudonocardiales</taxon>
        <taxon>Pseudonocardiaceae</taxon>
        <taxon>Saccharothrix</taxon>
    </lineage>
</organism>
<feature type="transmembrane region" description="Helical" evidence="1">
    <location>
        <begin position="183"/>
        <end position="200"/>
    </location>
</feature>
<feature type="transmembrane region" description="Helical" evidence="1">
    <location>
        <begin position="212"/>
        <end position="232"/>
    </location>
</feature>
<feature type="transmembrane region" description="Helical" evidence="1">
    <location>
        <begin position="105"/>
        <end position="126"/>
    </location>
</feature>
<feature type="transmembrane region" description="Helical" evidence="1">
    <location>
        <begin position="394"/>
        <end position="412"/>
    </location>
</feature>
<feature type="transmembrane region" description="Helical" evidence="1">
    <location>
        <begin position="321"/>
        <end position="341"/>
    </location>
</feature>
<feature type="transmembrane region" description="Helical" evidence="1">
    <location>
        <begin position="353"/>
        <end position="374"/>
    </location>
</feature>
<accession>A0ABP3E9Z6</accession>
<feature type="transmembrane region" description="Helical" evidence="1">
    <location>
        <begin position="294"/>
        <end position="316"/>
    </location>
</feature>
<evidence type="ECO:0000256" key="1">
    <source>
        <dbReference type="SAM" id="Phobius"/>
    </source>
</evidence>
<evidence type="ECO:0000313" key="2">
    <source>
        <dbReference type="EMBL" id="GAA0257019.1"/>
    </source>
</evidence>
<keyword evidence="1" id="KW-0812">Transmembrane</keyword>